<dbReference type="EMBL" id="GBRH01159136">
    <property type="protein sequence ID" value="JAE38760.1"/>
    <property type="molecule type" value="Transcribed_RNA"/>
</dbReference>
<sequence length="35" mass="3976">MKHRSIITEIGEDFGQPRLCSPDDLTMTSDKTSEH</sequence>
<protein>
    <submittedName>
        <fullName evidence="2">Uncharacterized protein</fullName>
    </submittedName>
</protein>
<organism evidence="2">
    <name type="scientific">Arundo donax</name>
    <name type="common">Giant reed</name>
    <name type="synonym">Donax arundinaceus</name>
    <dbReference type="NCBI Taxonomy" id="35708"/>
    <lineage>
        <taxon>Eukaryota</taxon>
        <taxon>Viridiplantae</taxon>
        <taxon>Streptophyta</taxon>
        <taxon>Embryophyta</taxon>
        <taxon>Tracheophyta</taxon>
        <taxon>Spermatophyta</taxon>
        <taxon>Magnoliopsida</taxon>
        <taxon>Liliopsida</taxon>
        <taxon>Poales</taxon>
        <taxon>Poaceae</taxon>
        <taxon>PACMAD clade</taxon>
        <taxon>Arundinoideae</taxon>
        <taxon>Arundineae</taxon>
        <taxon>Arundo</taxon>
    </lineage>
</organism>
<evidence type="ECO:0000256" key="1">
    <source>
        <dbReference type="SAM" id="MobiDB-lite"/>
    </source>
</evidence>
<proteinExistence type="predicted"/>
<evidence type="ECO:0000313" key="2">
    <source>
        <dbReference type="EMBL" id="JAE38760.1"/>
    </source>
</evidence>
<feature type="compositionally biased region" description="Polar residues" evidence="1">
    <location>
        <begin position="26"/>
        <end position="35"/>
    </location>
</feature>
<accession>A0A0A9HNP8</accession>
<feature type="region of interest" description="Disordered" evidence="1">
    <location>
        <begin position="1"/>
        <end position="35"/>
    </location>
</feature>
<reference evidence="2" key="1">
    <citation type="submission" date="2014-09" db="EMBL/GenBank/DDBJ databases">
        <authorList>
            <person name="Magalhaes I.L.F."/>
            <person name="Oliveira U."/>
            <person name="Santos F.R."/>
            <person name="Vidigal T.H.D.A."/>
            <person name="Brescovit A.D."/>
            <person name="Santos A.J."/>
        </authorList>
    </citation>
    <scope>NUCLEOTIDE SEQUENCE</scope>
    <source>
        <tissue evidence="2">Shoot tissue taken approximately 20 cm above the soil surface</tissue>
    </source>
</reference>
<name>A0A0A9HNP8_ARUDO</name>
<reference evidence="2" key="2">
    <citation type="journal article" date="2015" name="Data Brief">
        <title>Shoot transcriptome of the giant reed, Arundo donax.</title>
        <authorList>
            <person name="Barrero R.A."/>
            <person name="Guerrero F.D."/>
            <person name="Moolhuijzen P."/>
            <person name="Goolsby J.A."/>
            <person name="Tidwell J."/>
            <person name="Bellgard S.E."/>
            <person name="Bellgard M.I."/>
        </authorList>
    </citation>
    <scope>NUCLEOTIDE SEQUENCE</scope>
    <source>
        <tissue evidence="2">Shoot tissue taken approximately 20 cm above the soil surface</tissue>
    </source>
</reference>
<dbReference type="AlphaFoldDB" id="A0A0A9HNP8"/>